<dbReference type="EMBL" id="GL732586">
    <property type="protein sequence ID" value="EFX74085.1"/>
    <property type="molecule type" value="Genomic_DNA"/>
</dbReference>
<reference evidence="2 3" key="1">
    <citation type="journal article" date="2011" name="Science">
        <title>The ecoresponsive genome of Daphnia pulex.</title>
        <authorList>
            <person name="Colbourne J.K."/>
            <person name="Pfrender M.E."/>
            <person name="Gilbert D."/>
            <person name="Thomas W.K."/>
            <person name="Tucker A."/>
            <person name="Oakley T.H."/>
            <person name="Tokishita S."/>
            <person name="Aerts A."/>
            <person name="Arnold G.J."/>
            <person name="Basu M.K."/>
            <person name="Bauer D.J."/>
            <person name="Caceres C.E."/>
            <person name="Carmel L."/>
            <person name="Casola C."/>
            <person name="Choi J.H."/>
            <person name="Detter J.C."/>
            <person name="Dong Q."/>
            <person name="Dusheyko S."/>
            <person name="Eads B.D."/>
            <person name="Frohlich T."/>
            <person name="Geiler-Samerotte K.A."/>
            <person name="Gerlach D."/>
            <person name="Hatcher P."/>
            <person name="Jogdeo S."/>
            <person name="Krijgsveld J."/>
            <person name="Kriventseva E.V."/>
            <person name="Kultz D."/>
            <person name="Laforsch C."/>
            <person name="Lindquist E."/>
            <person name="Lopez J."/>
            <person name="Manak J.R."/>
            <person name="Muller J."/>
            <person name="Pangilinan J."/>
            <person name="Patwardhan R.P."/>
            <person name="Pitluck S."/>
            <person name="Pritham E.J."/>
            <person name="Rechtsteiner A."/>
            <person name="Rho M."/>
            <person name="Rogozin I.B."/>
            <person name="Sakarya O."/>
            <person name="Salamov A."/>
            <person name="Schaack S."/>
            <person name="Shapiro H."/>
            <person name="Shiga Y."/>
            <person name="Skalitzky C."/>
            <person name="Smith Z."/>
            <person name="Souvorov A."/>
            <person name="Sung W."/>
            <person name="Tang Z."/>
            <person name="Tsuchiya D."/>
            <person name="Tu H."/>
            <person name="Vos H."/>
            <person name="Wang M."/>
            <person name="Wolf Y.I."/>
            <person name="Yamagata H."/>
            <person name="Yamada T."/>
            <person name="Ye Y."/>
            <person name="Shaw J.R."/>
            <person name="Andrews J."/>
            <person name="Crease T.J."/>
            <person name="Tang H."/>
            <person name="Lucas S.M."/>
            <person name="Robertson H.M."/>
            <person name="Bork P."/>
            <person name="Koonin E.V."/>
            <person name="Zdobnov E.M."/>
            <person name="Grigoriev I.V."/>
            <person name="Lynch M."/>
            <person name="Boore J.L."/>
        </authorList>
    </citation>
    <scope>NUCLEOTIDE SEQUENCE [LARGE SCALE GENOMIC DNA]</scope>
</reference>
<feature type="compositionally biased region" description="Acidic residues" evidence="1">
    <location>
        <begin position="107"/>
        <end position="116"/>
    </location>
</feature>
<evidence type="ECO:0000256" key="1">
    <source>
        <dbReference type="SAM" id="MobiDB-lite"/>
    </source>
</evidence>
<accession>E9H2E6</accession>
<sequence length="256" mass="28391">MTKDSVALTNSVTVINDALKHVKTHRSIAENSGTSQRTATHFLQRVINSLTGKIELSATQATAHLLNKPSFLSSKTHFFCFIRAAIAHVKQKKLLGRKSESRRESASSDDEKDCEDSIIPRSVRDSSATPRYGSAPIYMINGKPTSIAHHTHYAFRNGDLQHLSYYEYTGIITVVFKRVSTSGKSNSSSVDDQISNVSTDNSSPSEKKGRKRNETFDLYQRHPLHTTHTQELRSLQQTPVLAGGPPSRYPGPRPAN</sequence>
<keyword evidence="3" id="KW-1185">Reference proteome</keyword>
<feature type="compositionally biased region" description="Polar residues" evidence="1">
    <location>
        <begin position="226"/>
        <end position="239"/>
    </location>
</feature>
<evidence type="ECO:0000313" key="3">
    <source>
        <dbReference type="Proteomes" id="UP000000305"/>
    </source>
</evidence>
<feature type="region of interest" description="Disordered" evidence="1">
    <location>
        <begin position="93"/>
        <end position="130"/>
    </location>
</feature>
<feature type="compositionally biased region" description="Pro residues" evidence="1">
    <location>
        <begin position="247"/>
        <end position="256"/>
    </location>
</feature>
<dbReference type="InParanoid" id="E9H2E6"/>
<dbReference type="AlphaFoldDB" id="E9H2E6"/>
<feature type="region of interest" description="Disordered" evidence="1">
    <location>
        <begin position="182"/>
        <end position="256"/>
    </location>
</feature>
<evidence type="ECO:0000313" key="2">
    <source>
        <dbReference type="EMBL" id="EFX74085.1"/>
    </source>
</evidence>
<dbReference type="Proteomes" id="UP000000305">
    <property type="component" value="Unassembled WGS sequence"/>
</dbReference>
<proteinExistence type="predicted"/>
<gene>
    <name evidence="2" type="ORF">DAPPUDRAFT_324669</name>
</gene>
<feature type="compositionally biased region" description="Polar residues" evidence="1">
    <location>
        <begin position="190"/>
        <end position="204"/>
    </location>
</feature>
<protein>
    <submittedName>
        <fullName evidence="2">Uncharacterized protein</fullName>
    </submittedName>
</protein>
<dbReference type="KEGG" id="dpx:DAPPUDRAFT_324669"/>
<name>E9H2E6_DAPPU</name>
<organism evidence="2 3">
    <name type="scientific">Daphnia pulex</name>
    <name type="common">Water flea</name>
    <dbReference type="NCBI Taxonomy" id="6669"/>
    <lineage>
        <taxon>Eukaryota</taxon>
        <taxon>Metazoa</taxon>
        <taxon>Ecdysozoa</taxon>
        <taxon>Arthropoda</taxon>
        <taxon>Crustacea</taxon>
        <taxon>Branchiopoda</taxon>
        <taxon>Diplostraca</taxon>
        <taxon>Cladocera</taxon>
        <taxon>Anomopoda</taxon>
        <taxon>Daphniidae</taxon>
        <taxon>Daphnia</taxon>
    </lineage>
</organism>
<feature type="compositionally biased region" description="Basic and acidic residues" evidence="1">
    <location>
        <begin position="97"/>
        <end position="106"/>
    </location>
</feature>
<dbReference type="HOGENOM" id="CLU_1086890_0_0_1"/>